<evidence type="ECO:0000313" key="9">
    <source>
        <dbReference type="Proteomes" id="UP000593562"/>
    </source>
</evidence>
<gene>
    <name evidence="8" type="ORF">HS088_TW07G00310</name>
</gene>
<dbReference type="EMBL" id="JAAARO010000007">
    <property type="protein sequence ID" value="KAF5744731.1"/>
    <property type="molecule type" value="Genomic_DNA"/>
</dbReference>
<reference evidence="8 9" key="1">
    <citation type="journal article" date="2020" name="Nat. Commun.">
        <title>Genome of Tripterygium wilfordii and identification of cytochrome P450 involved in triptolide biosynthesis.</title>
        <authorList>
            <person name="Tu L."/>
            <person name="Su P."/>
            <person name="Zhang Z."/>
            <person name="Gao L."/>
            <person name="Wang J."/>
            <person name="Hu T."/>
            <person name="Zhou J."/>
            <person name="Zhang Y."/>
            <person name="Zhao Y."/>
            <person name="Liu Y."/>
            <person name="Song Y."/>
            <person name="Tong Y."/>
            <person name="Lu Y."/>
            <person name="Yang J."/>
            <person name="Xu C."/>
            <person name="Jia M."/>
            <person name="Peters R.J."/>
            <person name="Huang L."/>
            <person name="Gao W."/>
        </authorList>
    </citation>
    <scope>NUCLEOTIDE SEQUENCE [LARGE SCALE GENOMIC DNA]</scope>
    <source>
        <strain evidence="9">cv. XIE 37</strain>
        <tissue evidence="8">Leaf</tissue>
    </source>
</reference>
<proteinExistence type="predicted"/>
<keyword evidence="3" id="KW-0238">DNA-binding</keyword>
<sequence>MSPFQINEEISPNGGDHLHLRLINNGGNSRSTKDRHRKVNGRDRRIRVSAMSAARIFQLTRELGNTTNGQTIEWLLHAAEPSIIQATGTGVMPTNTSPAVNHPTGLVDQHQGLLKNYCGVSGAEASLPPLDHLVPNFNLEFSANEISVLQVLTGNNKQGGERELKQEY</sequence>
<evidence type="ECO:0000256" key="3">
    <source>
        <dbReference type="ARBA" id="ARBA00023125"/>
    </source>
</evidence>
<keyword evidence="4" id="KW-0804">Transcription</keyword>
<keyword evidence="2" id="KW-0805">Transcription regulation</keyword>
<comment type="subcellular location">
    <subcellularLocation>
        <location evidence="1">Nucleus</location>
    </subcellularLocation>
</comment>
<dbReference type="PROSITE" id="PS51369">
    <property type="entry name" value="TCP"/>
    <property type="match status" value="1"/>
</dbReference>
<keyword evidence="5" id="KW-0539">Nucleus</keyword>
<dbReference type="GO" id="GO:0003700">
    <property type="term" value="F:DNA-binding transcription factor activity"/>
    <property type="evidence" value="ECO:0007669"/>
    <property type="project" value="InterPro"/>
</dbReference>
<dbReference type="Proteomes" id="UP000593562">
    <property type="component" value="Unassembled WGS sequence"/>
</dbReference>
<evidence type="ECO:0000259" key="7">
    <source>
        <dbReference type="PROSITE" id="PS51369"/>
    </source>
</evidence>
<feature type="domain" description="TCP" evidence="7">
    <location>
        <begin position="32"/>
        <end position="86"/>
    </location>
</feature>
<accession>A0A7J7DEI9</accession>
<evidence type="ECO:0000256" key="5">
    <source>
        <dbReference type="ARBA" id="ARBA00023242"/>
    </source>
</evidence>
<protein>
    <submittedName>
        <fullName evidence="8">Transcription factor-like protein</fullName>
    </submittedName>
</protein>
<comment type="caution">
    <text evidence="8">The sequence shown here is derived from an EMBL/GenBank/DDBJ whole genome shotgun (WGS) entry which is preliminary data.</text>
</comment>
<dbReference type="AlphaFoldDB" id="A0A7J7DEI9"/>
<evidence type="ECO:0000256" key="2">
    <source>
        <dbReference type="ARBA" id="ARBA00023015"/>
    </source>
</evidence>
<evidence type="ECO:0000313" key="8">
    <source>
        <dbReference type="EMBL" id="KAF5744731.1"/>
    </source>
</evidence>
<dbReference type="InParanoid" id="A0A7J7DEI9"/>
<name>A0A7J7DEI9_TRIWF</name>
<feature type="region of interest" description="Disordered" evidence="6">
    <location>
        <begin position="1"/>
        <end position="41"/>
    </location>
</feature>
<dbReference type="InterPro" id="IPR005333">
    <property type="entry name" value="Transcription_factor_TCP"/>
</dbReference>
<evidence type="ECO:0000256" key="4">
    <source>
        <dbReference type="ARBA" id="ARBA00023163"/>
    </source>
</evidence>
<organism evidence="8 9">
    <name type="scientific">Tripterygium wilfordii</name>
    <name type="common">Thunder God vine</name>
    <dbReference type="NCBI Taxonomy" id="458696"/>
    <lineage>
        <taxon>Eukaryota</taxon>
        <taxon>Viridiplantae</taxon>
        <taxon>Streptophyta</taxon>
        <taxon>Embryophyta</taxon>
        <taxon>Tracheophyta</taxon>
        <taxon>Spermatophyta</taxon>
        <taxon>Magnoliopsida</taxon>
        <taxon>eudicotyledons</taxon>
        <taxon>Gunneridae</taxon>
        <taxon>Pentapetalae</taxon>
        <taxon>rosids</taxon>
        <taxon>fabids</taxon>
        <taxon>Celastrales</taxon>
        <taxon>Celastraceae</taxon>
        <taxon>Tripterygium</taxon>
    </lineage>
</organism>
<dbReference type="InterPro" id="IPR017887">
    <property type="entry name" value="TF_TCP_subgr"/>
</dbReference>
<dbReference type="Pfam" id="PF03634">
    <property type="entry name" value="TCP"/>
    <property type="match status" value="1"/>
</dbReference>
<dbReference type="PANTHER" id="PTHR31072">
    <property type="entry name" value="TRANSCRIPTION FACTOR TCP4-RELATED"/>
    <property type="match status" value="1"/>
</dbReference>
<dbReference type="GO" id="GO:0043565">
    <property type="term" value="F:sequence-specific DNA binding"/>
    <property type="evidence" value="ECO:0007669"/>
    <property type="project" value="TreeGrafter"/>
</dbReference>
<evidence type="ECO:0000256" key="1">
    <source>
        <dbReference type="ARBA" id="ARBA00004123"/>
    </source>
</evidence>
<dbReference type="GO" id="GO:0005634">
    <property type="term" value="C:nucleus"/>
    <property type="evidence" value="ECO:0007669"/>
    <property type="project" value="UniProtKB-SubCell"/>
</dbReference>
<keyword evidence="9" id="KW-1185">Reference proteome</keyword>
<feature type="compositionally biased region" description="Polar residues" evidence="6">
    <location>
        <begin position="1"/>
        <end position="10"/>
    </location>
</feature>
<dbReference type="PANTHER" id="PTHR31072:SF170">
    <property type="entry name" value="TRANSCRIPTION FACTOR TCP15-RELATED"/>
    <property type="match status" value="1"/>
</dbReference>
<evidence type="ECO:0000256" key="6">
    <source>
        <dbReference type="SAM" id="MobiDB-lite"/>
    </source>
</evidence>